<protein>
    <submittedName>
        <fullName evidence="4">Flavodoxin</fullName>
    </submittedName>
</protein>
<dbReference type="PANTHER" id="PTHR39201:SF1">
    <property type="entry name" value="FLAVODOXIN-LIKE DOMAIN-CONTAINING PROTEIN"/>
    <property type="match status" value="1"/>
</dbReference>
<comment type="caution">
    <text evidence="4">The sequence shown here is derived from an EMBL/GenBank/DDBJ whole genome shotgun (WGS) entry which is preliminary data.</text>
</comment>
<feature type="compositionally biased region" description="Polar residues" evidence="1">
    <location>
        <begin position="22"/>
        <end position="35"/>
    </location>
</feature>
<proteinExistence type="predicted"/>
<feature type="chain" id="PRO_5036774247" evidence="2">
    <location>
        <begin position="19"/>
        <end position="233"/>
    </location>
</feature>
<evidence type="ECO:0000313" key="4">
    <source>
        <dbReference type="EMBL" id="MBU3856303.1"/>
    </source>
</evidence>
<dbReference type="EMBL" id="JAHLFJ010000069">
    <property type="protein sequence ID" value="MBU3856303.1"/>
    <property type="molecule type" value="Genomic_DNA"/>
</dbReference>
<feature type="compositionally biased region" description="Acidic residues" evidence="1">
    <location>
        <begin position="43"/>
        <end position="52"/>
    </location>
</feature>
<reference evidence="4" key="1">
    <citation type="journal article" date="2021" name="PeerJ">
        <title>Extensive microbial diversity within the chicken gut microbiome revealed by metagenomics and culture.</title>
        <authorList>
            <person name="Gilroy R."/>
            <person name="Ravi A."/>
            <person name="Getino M."/>
            <person name="Pursley I."/>
            <person name="Horton D.L."/>
            <person name="Alikhan N.F."/>
            <person name="Baker D."/>
            <person name="Gharbi K."/>
            <person name="Hall N."/>
            <person name="Watson M."/>
            <person name="Adriaenssens E.M."/>
            <person name="Foster-Nyarko E."/>
            <person name="Jarju S."/>
            <person name="Secka A."/>
            <person name="Antonio M."/>
            <person name="Oren A."/>
            <person name="Chaudhuri R.R."/>
            <person name="La Ragione R."/>
            <person name="Hildebrand F."/>
            <person name="Pallen M.J."/>
        </authorList>
    </citation>
    <scope>NUCLEOTIDE SEQUENCE</scope>
    <source>
        <strain evidence="4">8470</strain>
    </source>
</reference>
<feature type="region of interest" description="Disordered" evidence="1">
    <location>
        <begin position="190"/>
        <end position="215"/>
    </location>
</feature>
<evidence type="ECO:0000313" key="5">
    <source>
        <dbReference type="Proteomes" id="UP000784286"/>
    </source>
</evidence>
<dbReference type="PROSITE" id="PS51257">
    <property type="entry name" value="PROKAR_LIPOPROTEIN"/>
    <property type="match status" value="1"/>
</dbReference>
<dbReference type="PANTHER" id="PTHR39201">
    <property type="entry name" value="EXPORTED PROTEIN-RELATED"/>
    <property type="match status" value="1"/>
</dbReference>
<evidence type="ECO:0000256" key="2">
    <source>
        <dbReference type="SAM" id="SignalP"/>
    </source>
</evidence>
<dbReference type="Pfam" id="PF12682">
    <property type="entry name" value="Flavodoxin_4"/>
    <property type="match status" value="1"/>
</dbReference>
<dbReference type="SUPFAM" id="SSF52218">
    <property type="entry name" value="Flavoproteins"/>
    <property type="match status" value="1"/>
</dbReference>
<evidence type="ECO:0000256" key="1">
    <source>
        <dbReference type="SAM" id="MobiDB-lite"/>
    </source>
</evidence>
<dbReference type="AlphaFoldDB" id="A0A948X6Y0"/>
<evidence type="ECO:0000259" key="3">
    <source>
        <dbReference type="Pfam" id="PF12682"/>
    </source>
</evidence>
<dbReference type="InterPro" id="IPR029039">
    <property type="entry name" value="Flavoprotein-like_sf"/>
</dbReference>
<accession>A0A948X6Y0</accession>
<feature type="region of interest" description="Disordered" evidence="1">
    <location>
        <begin position="20"/>
        <end position="54"/>
    </location>
</feature>
<feature type="domain" description="Flavodoxin-like" evidence="3">
    <location>
        <begin position="58"/>
        <end position="186"/>
    </location>
</feature>
<feature type="signal peptide" evidence="2">
    <location>
        <begin position="1"/>
        <end position="18"/>
    </location>
</feature>
<organism evidence="4 5">
    <name type="scientific">Candidatus Phocaeicola excrementipullorum</name>
    <dbReference type="NCBI Taxonomy" id="2838731"/>
    <lineage>
        <taxon>Bacteria</taxon>
        <taxon>Pseudomonadati</taxon>
        <taxon>Bacteroidota</taxon>
        <taxon>Bacteroidia</taxon>
        <taxon>Bacteroidales</taxon>
        <taxon>Bacteroidaceae</taxon>
        <taxon>Phocaeicola</taxon>
    </lineage>
</organism>
<sequence length="233" mass="25529">MKKFLIIPLLFLSVTAMAACSPSDTPETGTEQPANPEQPGGEDAPDEPDSPDEPVRTKTLVAYFSAQGHTQAVAERIAEVLGADIFRIEAAEPYAENPYDDSNRIQNEAYNGLRPGVGNLPDTETVAAYDTLFVGSPCWWHQPAMVVCTFLESYDLKGKVVVPFFTYGATTYLNESMQTIYRVTPESEHLPATLPEDLDPDNIREPQSDDAGIPMPGNASGVERWLHELGILQ</sequence>
<dbReference type="Proteomes" id="UP000784286">
    <property type="component" value="Unassembled WGS sequence"/>
</dbReference>
<keyword evidence="2" id="KW-0732">Signal</keyword>
<gene>
    <name evidence="4" type="ORF">H9928_07105</name>
</gene>
<name>A0A948X6Y0_9BACT</name>
<reference evidence="4" key="2">
    <citation type="submission" date="2021-04" db="EMBL/GenBank/DDBJ databases">
        <authorList>
            <person name="Gilroy R."/>
        </authorList>
    </citation>
    <scope>NUCLEOTIDE SEQUENCE</scope>
    <source>
        <strain evidence="4">8470</strain>
    </source>
</reference>
<dbReference type="InterPro" id="IPR008254">
    <property type="entry name" value="Flavodoxin/NO_synth"/>
</dbReference>
<dbReference type="Gene3D" id="3.40.50.360">
    <property type="match status" value="1"/>
</dbReference>
<dbReference type="GO" id="GO:0010181">
    <property type="term" value="F:FMN binding"/>
    <property type="evidence" value="ECO:0007669"/>
    <property type="project" value="InterPro"/>
</dbReference>